<dbReference type="Pfam" id="PF13628">
    <property type="entry name" value="DUF4142"/>
    <property type="match status" value="1"/>
</dbReference>
<dbReference type="PANTHER" id="PTHR38593:SF1">
    <property type="entry name" value="BLR2558 PROTEIN"/>
    <property type="match status" value="1"/>
</dbReference>
<evidence type="ECO:0000313" key="4">
    <source>
        <dbReference type="Proteomes" id="UP000249842"/>
    </source>
</evidence>
<dbReference type="OrthoDB" id="8005547at2"/>
<keyword evidence="1" id="KW-0732">Signal</keyword>
<dbReference type="PANTHER" id="PTHR38593">
    <property type="entry name" value="BLR2558 PROTEIN"/>
    <property type="match status" value="1"/>
</dbReference>
<protein>
    <submittedName>
        <fullName evidence="3">DUF4142 domain-containing protein</fullName>
    </submittedName>
</protein>
<evidence type="ECO:0000259" key="2">
    <source>
        <dbReference type="Pfam" id="PF13628"/>
    </source>
</evidence>
<keyword evidence="4" id="KW-1185">Reference proteome</keyword>
<dbReference type="InterPro" id="IPR025419">
    <property type="entry name" value="DUF4142"/>
</dbReference>
<dbReference type="Proteomes" id="UP000249842">
    <property type="component" value="Unassembled WGS sequence"/>
</dbReference>
<dbReference type="EMBL" id="QFYP01000001">
    <property type="protein sequence ID" value="RAK58480.1"/>
    <property type="molecule type" value="Genomic_DNA"/>
</dbReference>
<organism evidence="3 4">
    <name type="scientific">Phenylobacterium hankyongense</name>
    <dbReference type="NCBI Taxonomy" id="1813876"/>
    <lineage>
        <taxon>Bacteria</taxon>
        <taxon>Pseudomonadati</taxon>
        <taxon>Pseudomonadota</taxon>
        <taxon>Alphaproteobacteria</taxon>
        <taxon>Caulobacterales</taxon>
        <taxon>Caulobacteraceae</taxon>
        <taxon>Phenylobacterium</taxon>
    </lineage>
</organism>
<gene>
    <name evidence="3" type="ORF">DJ021_01030</name>
</gene>
<dbReference type="InterPro" id="IPR012347">
    <property type="entry name" value="Ferritin-like"/>
</dbReference>
<accession>A0A328AU14</accession>
<proteinExistence type="predicted"/>
<dbReference type="Gene3D" id="1.20.1260.10">
    <property type="match status" value="1"/>
</dbReference>
<evidence type="ECO:0000313" key="3">
    <source>
        <dbReference type="EMBL" id="RAK58480.1"/>
    </source>
</evidence>
<name>A0A328AU14_9CAUL</name>
<dbReference type="PROSITE" id="PS51257">
    <property type="entry name" value="PROKAR_LIPOPROTEIN"/>
    <property type="match status" value="1"/>
</dbReference>
<feature type="signal peptide" evidence="1">
    <location>
        <begin position="1"/>
        <end position="24"/>
    </location>
</feature>
<feature type="chain" id="PRO_5016457314" evidence="1">
    <location>
        <begin position="25"/>
        <end position="221"/>
    </location>
</feature>
<reference evidence="4" key="1">
    <citation type="submission" date="2018-05" db="EMBL/GenBank/DDBJ databases">
        <authorList>
            <person name="Li X."/>
        </authorList>
    </citation>
    <scope>NUCLEOTIDE SEQUENCE [LARGE SCALE GENOMIC DNA]</scope>
    <source>
        <strain evidence="4">HKS-05</strain>
    </source>
</reference>
<feature type="domain" description="DUF4142" evidence="2">
    <location>
        <begin position="70"/>
        <end position="203"/>
    </location>
</feature>
<dbReference type="RefSeq" id="WP_111455755.1">
    <property type="nucleotide sequence ID" value="NZ_QFYP01000001.1"/>
</dbReference>
<dbReference type="AlphaFoldDB" id="A0A328AU14"/>
<evidence type="ECO:0000256" key="1">
    <source>
        <dbReference type="SAM" id="SignalP"/>
    </source>
</evidence>
<sequence length="221" mass="22438">MHRSLFLGAAAVAALSLAACNKPAANNPNASEGAQTGNPGQTAPVNAVQDATAAAVGKTSAATMGSHDTGAFVDNAGQGNMYEVQAAQIAEKKAKSSDVKAFAKMMVTDHTAMLNEMKPLVTAAGKTMPTALDQRRKGMIDNLNAASAADFDKAYIDQQVAAHDETLTLVNGYAQNGDDAGLKAMAAKGAPKVQAHLDKAKQIQASLSGSANAGATSAPKK</sequence>
<comment type="caution">
    <text evidence="3">The sequence shown here is derived from an EMBL/GenBank/DDBJ whole genome shotgun (WGS) entry which is preliminary data.</text>
</comment>